<dbReference type="AlphaFoldDB" id="A0AAJ8BP21"/>
<proteinExistence type="predicted"/>
<dbReference type="GeneID" id="84589962"/>
<protein>
    <submittedName>
        <fullName evidence="2">Uncharacterized protein</fullName>
    </submittedName>
</protein>
<dbReference type="RefSeq" id="XP_059599670.1">
    <property type="nucleotide sequence ID" value="XM_059748398.1"/>
</dbReference>
<gene>
    <name evidence="2" type="ORF">An01g05870</name>
</gene>
<accession>A0AAJ8BP21</accession>
<feature type="compositionally biased region" description="Polar residues" evidence="1">
    <location>
        <begin position="22"/>
        <end position="35"/>
    </location>
</feature>
<feature type="compositionally biased region" description="Basic and acidic residues" evidence="1">
    <location>
        <begin position="1"/>
        <end position="21"/>
    </location>
</feature>
<dbReference type="VEuPathDB" id="FungiDB:An01g05870"/>
<evidence type="ECO:0000313" key="2">
    <source>
        <dbReference type="RefSeq" id="XP_059599670.1"/>
    </source>
</evidence>
<name>A0AAJ8BP21_ASPNG</name>
<feature type="region of interest" description="Disordered" evidence="1">
    <location>
        <begin position="1"/>
        <end position="35"/>
    </location>
</feature>
<dbReference type="KEGG" id="ang:An01g05870"/>
<reference evidence="2" key="2">
    <citation type="submission" date="2025-08" db="UniProtKB">
        <authorList>
            <consortium name="RefSeq"/>
        </authorList>
    </citation>
    <scope>IDENTIFICATION</scope>
</reference>
<organism evidence="2">
    <name type="scientific">Aspergillus niger</name>
    <dbReference type="NCBI Taxonomy" id="5061"/>
    <lineage>
        <taxon>Eukaryota</taxon>
        <taxon>Fungi</taxon>
        <taxon>Dikarya</taxon>
        <taxon>Ascomycota</taxon>
        <taxon>Pezizomycotina</taxon>
        <taxon>Eurotiomycetes</taxon>
        <taxon>Eurotiomycetidae</taxon>
        <taxon>Eurotiales</taxon>
        <taxon>Aspergillaceae</taxon>
        <taxon>Aspergillus</taxon>
        <taxon>Aspergillus subgen. Circumdati</taxon>
    </lineage>
</organism>
<reference evidence="2" key="1">
    <citation type="submission" date="2025-02" db="EMBL/GenBank/DDBJ databases">
        <authorList>
            <consortium name="NCBI Genome Project"/>
        </authorList>
    </citation>
    <scope>NUCLEOTIDE SEQUENCE</scope>
</reference>
<sequence length="241" mass="26600">MSIEERGRSREGRKLDKRQEQSTRNGRVTNDPEATSPKNLIMNMLLAVYCRDVYGIFSIGRCRVLSGVCYALEFAKNPVCMLEPVMQISCQSGQTIPVIGVDVPACAYPLGFFSGCSGYGMDTSPKTRLQLASLPLLWNLHINSVGSEQIPSQPDQSHFPLLSTDSCGMLHSLPQKMTERYFSLLLNLWNIACQLNKSQVTNSQSLCSPQARFLTCRSVACLTDCHCCGPKRGGPSCLDIH</sequence>
<evidence type="ECO:0000256" key="1">
    <source>
        <dbReference type="SAM" id="MobiDB-lite"/>
    </source>
</evidence>